<evidence type="ECO:0000259" key="8">
    <source>
        <dbReference type="Pfam" id="PF21895"/>
    </source>
</evidence>
<evidence type="ECO:0000313" key="10">
    <source>
        <dbReference type="Proteomes" id="UP000285301"/>
    </source>
</evidence>
<reference evidence="9 10" key="1">
    <citation type="journal article" date="2018" name="Gigascience">
        <title>Genomes of trombidid mites reveal novel predicted allergens and laterally-transferred genes associated with secondary metabolism.</title>
        <authorList>
            <person name="Dong X."/>
            <person name="Chaisiri K."/>
            <person name="Xia D."/>
            <person name="Armstrong S.D."/>
            <person name="Fang Y."/>
            <person name="Donnelly M.J."/>
            <person name="Kadowaki T."/>
            <person name="McGarry J.W."/>
            <person name="Darby A.C."/>
            <person name="Makepeace B.L."/>
        </authorList>
    </citation>
    <scope>NUCLEOTIDE SEQUENCE [LARGE SCALE GENOMIC DNA]</scope>
    <source>
        <strain evidence="9">UoL-WK</strain>
    </source>
</reference>
<dbReference type="GO" id="GO:0071949">
    <property type="term" value="F:FAD binding"/>
    <property type="evidence" value="ECO:0007669"/>
    <property type="project" value="TreeGrafter"/>
</dbReference>
<evidence type="ECO:0000256" key="6">
    <source>
        <dbReference type="ARBA" id="ARBA00023002"/>
    </source>
</evidence>
<feature type="non-terminal residue" evidence="9">
    <location>
        <position position="645"/>
    </location>
</feature>
<gene>
    <name evidence="9" type="ORF">B4U79_13959</name>
</gene>
<comment type="pathway">
    <text evidence="2 7">One-carbon metabolism; tetrahydrofolate interconversion.</text>
</comment>
<dbReference type="PANTHER" id="PTHR45754:SF3">
    <property type="entry name" value="METHYLENETETRAHYDROFOLATE REDUCTASE (NADPH)"/>
    <property type="match status" value="1"/>
</dbReference>
<evidence type="ECO:0000256" key="3">
    <source>
        <dbReference type="ARBA" id="ARBA00006743"/>
    </source>
</evidence>
<dbReference type="Gene3D" id="3.20.20.220">
    <property type="match status" value="1"/>
</dbReference>
<comment type="cofactor">
    <cofactor evidence="1">
        <name>FAD</name>
        <dbReference type="ChEBI" id="CHEBI:57692"/>
    </cofactor>
</comment>
<sequence length="645" mass="74068">MFIVVKRALKSNNRMGRGLKSFASNSNCDINQFNSQLRSDAFTLAQRIKKYNESKDVPFFSMEFFPPQSADATINLISRLEKIREANPMFCDVTWHGTGTPDGKAQTSSLNVAGMMLNYCGITAMSHVTCVSVDKNSLHLYLERAKELGVRNVLALRGDKISEKNLKQRDFTYAADMVKYIRQNHGDFFTIGVAGYPCKHPEAESYEKDIQHLKEKVDCGADFIITQFFFESDSFIKFAKDCRQVGIKVPISAGIMPIQNYSSLKKIIRISGIEAPKHILDTVKENAAFTTRVQKYGIDLATDMCKQIIKSGSADGLHFYTLNNENSSVAVLKNLGLWHTGVQRPLPWLHIPSEKRFHEEVRPIFWRNRTKSYLFRTSEWNIFPKRKWSEYSSQSYKTLDENYYMCLGRTSYSPNELLEMWGKELSSEKDIWDVFYNYVSGSINKYGIKVTRIPWSEGELNPETNLISEQLARINARGFLTINSQPNINGADSTDPIVGWGASGGYVYQKAYLEFFTRREYAQILRIVLDKYPWVNYHMVNCDGKENYTNSSKETPIAVIWGVFPGAEIVQPTVVDPVSFMVWKDEAFSLWRESWAKLYPEDSQSRNVLDDVVNNYFLVNLVDNKFKESCCLWNILDETYETRGK</sequence>
<proteinExistence type="inferred from homology"/>
<evidence type="ECO:0000313" key="9">
    <source>
        <dbReference type="EMBL" id="RWS00776.1"/>
    </source>
</evidence>
<dbReference type="AlphaFoldDB" id="A0A3S3RJY5"/>
<dbReference type="STRING" id="1965070.A0A3S3RJY5"/>
<name>A0A3S3RJY5_9ACAR</name>
<dbReference type="GO" id="GO:0005829">
    <property type="term" value="C:cytosol"/>
    <property type="evidence" value="ECO:0007669"/>
    <property type="project" value="TreeGrafter"/>
</dbReference>
<organism evidence="9 10">
    <name type="scientific">Dinothrombium tinctorium</name>
    <dbReference type="NCBI Taxonomy" id="1965070"/>
    <lineage>
        <taxon>Eukaryota</taxon>
        <taxon>Metazoa</taxon>
        <taxon>Ecdysozoa</taxon>
        <taxon>Arthropoda</taxon>
        <taxon>Chelicerata</taxon>
        <taxon>Arachnida</taxon>
        <taxon>Acari</taxon>
        <taxon>Acariformes</taxon>
        <taxon>Trombidiformes</taxon>
        <taxon>Prostigmata</taxon>
        <taxon>Anystina</taxon>
        <taxon>Parasitengona</taxon>
        <taxon>Trombidioidea</taxon>
        <taxon>Trombidiidae</taxon>
        <taxon>Dinothrombium</taxon>
    </lineage>
</organism>
<dbReference type="InterPro" id="IPR053806">
    <property type="entry name" value="MTHFR_C"/>
</dbReference>
<accession>A0A3S3RJY5</accession>
<keyword evidence="10" id="KW-1185">Reference proteome</keyword>
<feature type="domain" description="MTHFR SAM-binding regulatory" evidence="8">
    <location>
        <begin position="344"/>
        <end position="642"/>
    </location>
</feature>
<comment type="caution">
    <text evidence="9">The sequence shown here is derived from an EMBL/GenBank/DDBJ whole genome shotgun (WGS) entry which is preliminary data.</text>
</comment>
<dbReference type="GO" id="GO:0035999">
    <property type="term" value="P:tetrahydrofolate interconversion"/>
    <property type="evidence" value="ECO:0007669"/>
    <property type="project" value="UniProtKB-UniPathway"/>
</dbReference>
<keyword evidence="6" id="KW-0560">Oxidoreductase</keyword>
<dbReference type="OrthoDB" id="16284at2759"/>
<comment type="similarity">
    <text evidence="3">Belongs to the methylenetetrahydrofolate reductase family.</text>
</comment>
<dbReference type="GO" id="GO:0009086">
    <property type="term" value="P:methionine biosynthetic process"/>
    <property type="evidence" value="ECO:0007669"/>
    <property type="project" value="TreeGrafter"/>
</dbReference>
<dbReference type="Pfam" id="PF21895">
    <property type="entry name" value="MTHFR_C"/>
    <property type="match status" value="1"/>
</dbReference>
<dbReference type="PANTHER" id="PTHR45754">
    <property type="entry name" value="METHYLENETETRAHYDROFOLATE REDUCTASE"/>
    <property type="match status" value="1"/>
</dbReference>
<evidence type="ECO:0000256" key="2">
    <source>
        <dbReference type="ARBA" id="ARBA00004777"/>
    </source>
</evidence>
<evidence type="ECO:0000256" key="1">
    <source>
        <dbReference type="ARBA" id="ARBA00001974"/>
    </source>
</evidence>
<evidence type="ECO:0000256" key="4">
    <source>
        <dbReference type="ARBA" id="ARBA00022630"/>
    </source>
</evidence>
<dbReference type="Proteomes" id="UP000285301">
    <property type="component" value="Unassembled WGS sequence"/>
</dbReference>
<dbReference type="Pfam" id="PF02219">
    <property type="entry name" value="MTHFR"/>
    <property type="match status" value="1"/>
</dbReference>
<keyword evidence="5" id="KW-0274">FAD</keyword>
<keyword evidence="4" id="KW-0285">Flavoprotein</keyword>
<dbReference type="CDD" id="cd00537">
    <property type="entry name" value="MTHFR"/>
    <property type="match status" value="1"/>
</dbReference>
<dbReference type="EMBL" id="NCKU01010523">
    <property type="protein sequence ID" value="RWS00776.1"/>
    <property type="molecule type" value="Genomic_DNA"/>
</dbReference>
<dbReference type="InterPro" id="IPR029041">
    <property type="entry name" value="FAD-linked_oxidoreductase-like"/>
</dbReference>
<evidence type="ECO:0000256" key="5">
    <source>
        <dbReference type="ARBA" id="ARBA00022827"/>
    </source>
</evidence>
<dbReference type="GO" id="GO:0004489">
    <property type="term" value="F:methylenetetrahydrofolate reductase [NAD(P)H] activity"/>
    <property type="evidence" value="ECO:0007669"/>
    <property type="project" value="InterPro"/>
</dbReference>
<protein>
    <recommendedName>
        <fullName evidence="8">MTHFR SAM-binding regulatory domain-containing protein</fullName>
    </recommendedName>
</protein>
<dbReference type="InterPro" id="IPR003171">
    <property type="entry name" value="Mehydrof_redctse-like"/>
</dbReference>
<dbReference type="UniPathway" id="UPA00193"/>
<evidence type="ECO:0000256" key="7">
    <source>
        <dbReference type="RuleBase" id="RU004254"/>
    </source>
</evidence>
<dbReference type="SUPFAM" id="SSF51730">
    <property type="entry name" value="FAD-linked oxidoreductase"/>
    <property type="match status" value="1"/>
</dbReference>